<evidence type="ECO:0000256" key="1">
    <source>
        <dbReference type="SAM" id="MobiDB-lite"/>
    </source>
</evidence>
<dbReference type="Proteomes" id="UP001218218">
    <property type="component" value="Unassembled WGS sequence"/>
</dbReference>
<dbReference type="AlphaFoldDB" id="A0AAD7ECN3"/>
<sequence length="292" mass="32843">MALPRGSRNLVPCIVQLSVEWRAFHSQLSQSHSKFEFNVVTDLQLSAKLNQSFLRRTPPVTVPTRKTSVEPATVIRLGEDKDLYIRDLAQKPHEPHAAFDHCAKFPGFNGFVFGPGRAGALVVVVSVVSGANRPYQTGFHWRFIANVDHNHWASALPWPKADIGYWSERRVEDEEHSTSAFFMLQTESYDFQLDDIFKQVTAQIERFLKFVLDGQNMQHSWPHIQDTPAAFFVWEQNHLIQEFCSGSETNSVSGASKATGDRKPARCPALRSNERRSLAKGATAASKIFTSG</sequence>
<name>A0AAD7ECN3_9AGAR</name>
<reference evidence="2" key="1">
    <citation type="submission" date="2023-03" db="EMBL/GenBank/DDBJ databases">
        <title>Massive genome expansion in bonnet fungi (Mycena s.s.) driven by repeated elements and novel gene families across ecological guilds.</title>
        <authorList>
            <consortium name="Lawrence Berkeley National Laboratory"/>
            <person name="Harder C.B."/>
            <person name="Miyauchi S."/>
            <person name="Viragh M."/>
            <person name="Kuo A."/>
            <person name="Thoen E."/>
            <person name="Andreopoulos B."/>
            <person name="Lu D."/>
            <person name="Skrede I."/>
            <person name="Drula E."/>
            <person name="Henrissat B."/>
            <person name="Morin E."/>
            <person name="Kohler A."/>
            <person name="Barry K."/>
            <person name="LaButti K."/>
            <person name="Morin E."/>
            <person name="Salamov A."/>
            <person name="Lipzen A."/>
            <person name="Mereny Z."/>
            <person name="Hegedus B."/>
            <person name="Baldrian P."/>
            <person name="Stursova M."/>
            <person name="Weitz H."/>
            <person name="Taylor A."/>
            <person name="Grigoriev I.V."/>
            <person name="Nagy L.G."/>
            <person name="Martin F."/>
            <person name="Kauserud H."/>
        </authorList>
    </citation>
    <scope>NUCLEOTIDE SEQUENCE</scope>
    <source>
        <strain evidence="2">CBHHK002</strain>
    </source>
</reference>
<protein>
    <submittedName>
        <fullName evidence="2">Uncharacterized protein</fullName>
    </submittedName>
</protein>
<comment type="caution">
    <text evidence="2">The sequence shown here is derived from an EMBL/GenBank/DDBJ whole genome shotgun (WGS) entry which is preliminary data.</text>
</comment>
<gene>
    <name evidence="2" type="ORF">DFH08DRAFT_821855</name>
</gene>
<organism evidence="2 3">
    <name type="scientific">Mycena albidolilacea</name>
    <dbReference type="NCBI Taxonomy" id="1033008"/>
    <lineage>
        <taxon>Eukaryota</taxon>
        <taxon>Fungi</taxon>
        <taxon>Dikarya</taxon>
        <taxon>Basidiomycota</taxon>
        <taxon>Agaricomycotina</taxon>
        <taxon>Agaricomycetes</taxon>
        <taxon>Agaricomycetidae</taxon>
        <taxon>Agaricales</taxon>
        <taxon>Marasmiineae</taxon>
        <taxon>Mycenaceae</taxon>
        <taxon>Mycena</taxon>
    </lineage>
</organism>
<dbReference type="EMBL" id="JARIHO010000070">
    <property type="protein sequence ID" value="KAJ7312692.1"/>
    <property type="molecule type" value="Genomic_DNA"/>
</dbReference>
<evidence type="ECO:0000313" key="3">
    <source>
        <dbReference type="Proteomes" id="UP001218218"/>
    </source>
</evidence>
<keyword evidence="3" id="KW-1185">Reference proteome</keyword>
<accession>A0AAD7ECN3</accession>
<proteinExistence type="predicted"/>
<feature type="region of interest" description="Disordered" evidence="1">
    <location>
        <begin position="251"/>
        <end position="271"/>
    </location>
</feature>
<evidence type="ECO:0000313" key="2">
    <source>
        <dbReference type="EMBL" id="KAJ7312692.1"/>
    </source>
</evidence>